<dbReference type="GO" id="GO:0006515">
    <property type="term" value="P:protein quality control for misfolded or incompletely synthesized proteins"/>
    <property type="evidence" value="ECO:0007669"/>
    <property type="project" value="TreeGrafter"/>
</dbReference>
<keyword evidence="3" id="KW-0808">Transferase</keyword>
<dbReference type="PROSITE" id="PS51698">
    <property type="entry name" value="U_BOX"/>
    <property type="match status" value="1"/>
</dbReference>
<keyword evidence="5" id="KW-0833">Ubl conjugation pathway</keyword>
<dbReference type="GO" id="GO:0043161">
    <property type="term" value="P:proteasome-mediated ubiquitin-dependent protein catabolic process"/>
    <property type="evidence" value="ECO:0007669"/>
    <property type="project" value="TreeGrafter"/>
</dbReference>
<keyword evidence="4" id="KW-0677">Repeat</keyword>
<evidence type="ECO:0000313" key="11">
    <source>
        <dbReference type="EMBL" id="OQS07404.1"/>
    </source>
</evidence>
<dbReference type="GO" id="GO:0061630">
    <property type="term" value="F:ubiquitin protein ligase activity"/>
    <property type="evidence" value="ECO:0007669"/>
    <property type="project" value="UniProtKB-EC"/>
</dbReference>
<dbReference type="GO" id="GO:0071218">
    <property type="term" value="P:cellular response to misfolded protein"/>
    <property type="evidence" value="ECO:0007669"/>
    <property type="project" value="TreeGrafter"/>
</dbReference>
<dbReference type="Pfam" id="PF13181">
    <property type="entry name" value="TPR_8"/>
    <property type="match status" value="1"/>
</dbReference>
<dbReference type="SMART" id="SM00028">
    <property type="entry name" value="TPR"/>
    <property type="match status" value="3"/>
</dbReference>
<evidence type="ECO:0000313" key="12">
    <source>
        <dbReference type="Proteomes" id="UP000243217"/>
    </source>
</evidence>
<dbReference type="GO" id="GO:0005737">
    <property type="term" value="C:cytoplasm"/>
    <property type="evidence" value="ECO:0007669"/>
    <property type="project" value="TreeGrafter"/>
</dbReference>
<reference evidence="11 12" key="1">
    <citation type="journal article" date="2014" name="Genome Biol. Evol.">
        <title>The secreted proteins of Achlya hypogyna and Thraustotheca clavata identify the ancestral oomycete secretome and reveal gene acquisitions by horizontal gene transfer.</title>
        <authorList>
            <person name="Misner I."/>
            <person name="Blouin N."/>
            <person name="Leonard G."/>
            <person name="Richards T.A."/>
            <person name="Lane C.E."/>
        </authorList>
    </citation>
    <scope>NUCLEOTIDE SEQUENCE [LARGE SCALE GENOMIC DNA]</scope>
    <source>
        <strain evidence="11 12">ATCC 34112</strain>
    </source>
</reference>
<keyword evidence="6 9" id="KW-0802">TPR repeat</keyword>
<dbReference type="GO" id="GO:0000209">
    <property type="term" value="P:protein polyubiquitination"/>
    <property type="evidence" value="ECO:0007669"/>
    <property type="project" value="TreeGrafter"/>
</dbReference>
<name>A0A1W0AAT6_9STRA</name>
<evidence type="ECO:0000256" key="7">
    <source>
        <dbReference type="ARBA" id="ARBA00044534"/>
    </source>
</evidence>
<dbReference type="Gene3D" id="3.30.40.10">
    <property type="entry name" value="Zinc/RING finger domain, C3HC4 (zinc finger)"/>
    <property type="match status" value="1"/>
</dbReference>
<dbReference type="Pfam" id="PF13414">
    <property type="entry name" value="TPR_11"/>
    <property type="match status" value="1"/>
</dbReference>
<dbReference type="GO" id="GO:0051087">
    <property type="term" value="F:protein-folding chaperone binding"/>
    <property type="evidence" value="ECO:0007669"/>
    <property type="project" value="TreeGrafter"/>
</dbReference>
<dbReference type="Pfam" id="PF04564">
    <property type="entry name" value="U-box"/>
    <property type="match status" value="1"/>
</dbReference>
<evidence type="ECO:0000256" key="4">
    <source>
        <dbReference type="ARBA" id="ARBA00022737"/>
    </source>
</evidence>
<dbReference type="AlphaFoldDB" id="A0A1W0AAT6"/>
<evidence type="ECO:0000259" key="10">
    <source>
        <dbReference type="PROSITE" id="PS51698"/>
    </source>
</evidence>
<gene>
    <name evidence="11" type="ORF">THRCLA_00577</name>
</gene>
<dbReference type="CDD" id="cd16654">
    <property type="entry name" value="RING-Ubox_CHIP"/>
    <property type="match status" value="1"/>
</dbReference>
<dbReference type="InterPro" id="IPR013083">
    <property type="entry name" value="Znf_RING/FYVE/PHD"/>
</dbReference>
<dbReference type="OrthoDB" id="156568at2759"/>
<evidence type="ECO:0000256" key="1">
    <source>
        <dbReference type="ARBA" id="ARBA00000900"/>
    </source>
</evidence>
<comment type="caution">
    <text evidence="11">The sequence shown here is derived from an EMBL/GenBank/DDBJ whole genome shotgun (WGS) entry which is preliminary data.</text>
</comment>
<evidence type="ECO:0000256" key="8">
    <source>
        <dbReference type="ARBA" id="ARBA00044543"/>
    </source>
</evidence>
<dbReference type="Gene3D" id="1.25.40.10">
    <property type="entry name" value="Tetratricopeptide repeat domain"/>
    <property type="match status" value="1"/>
</dbReference>
<dbReference type="PANTHER" id="PTHR46803:SF2">
    <property type="entry name" value="E3 UBIQUITIN-PROTEIN LIGASE CHIP"/>
    <property type="match status" value="1"/>
</dbReference>
<dbReference type="InterPro" id="IPR003613">
    <property type="entry name" value="Ubox_domain"/>
</dbReference>
<dbReference type="GO" id="GO:0045862">
    <property type="term" value="P:positive regulation of proteolysis"/>
    <property type="evidence" value="ECO:0007669"/>
    <property type="project" value="TreeGrafter"/>
</dbReference>
<dbReference type="PANTHER" id="PTHR46803">
    <property type="entry name" value="E3 UBIQUITIN-PROTEIN LIGASE CHIP"/>
    <property type="match status" value="1"/>
</dbReference>
<dbReference type="PROSITE" id="PS50005">
    <property type="entry name" value="TPR"/>
    <property type="match status" value="1"/>
</dbReference>
<evidence type="ECO:0000256" key="9">
    <source>
        <dbReference type="PROSITE-ProRule" id="PRU00339"/>
    </source>
</evidence>
<dbReference type="InterPro" id="IPR045202">
    <property type="entry name" value="CHIP_RING-Ubox"/>
</dbReference>
<evidence type="ECO:0000256" key="3">
    <source>
        <dbReference type="ARBA" id="ARBA00022679"/>
    </source>
</evidence>
<comment type="catalytic activity">
    <reaction evidence="1">
        <text>S-ubiquitinyl-[E2 ubiquitin-conjugating enzyme]-L-cysteine + [acceptor protein]-L-lysine = [E2 ubiquitin-conjugating enzyme]-L-cysteine + N(6)-ubiquitinyl-[acceptor protein]-L-lysine.</text>
        <dbReference type="EC" id="2.3.2.27"/>
    </reaction>
</comment>
<dbReference type="InterPro" id="IPR011990">
    <property type="entry name" value="TPR-like_helical_dom_sf"/>
</dbReference>
<organism evidence="11 12">
    <name type="scientific">Thraustotheca clavata</name>
    <dbReference type="NCBI Taxonomy" id="74557"/>
    <lineage>
        <taxon>Eukaryota</taxon>
        <taxon>Sar</taxon>
        <taxon>Stramenopiles</taxon>
        <taxon>Oomycota</taxon>
        <taxon>Saprolegniomycetes</taxon>
        <taxon>Saprolegniales</taxon>
        <taxon>Achlyaceae</taxon>
        <taxon>Thraustotheca</taxon>
    </lineage>
</organism>
<accession>A0A1W0AAT6</accession>
<feature type="repeat" description="TPR" evidence="9">
    <location>
        <begin position="72"/>
        <end position="105"/>
    </location>
</feature>
<dbReference type="EMBL" id="JNBS01000241">
    <property type="protein sequence ID" value="OQS07404.1"/>
    <property type="molecule type" value="Genomic_DNA"/>
</dbReference>
<evidence type="ECO:0000256" key="5">
    <source>
        <dbReference type="ARBA" id="ARBA00022786"/>
    </source>
</evidence>
<dbReference type="SUPFAM" id="SSF57850">
    <property type="entry name" value="RING/U-box"/>
    <property type="match status" value="1"/>
</dbReference>
<evidence type="ECO:0000256" key="6">
    <source>
        <dbReference type="ARBA" id="ARBA00022803"/>
    </source>
</evidence>
<sequence length="271" mass="30996">MDQATMMKDRGNACYKKGKYSAAVDCYTEAICLSASVPAFYTNRALCYLHLERWIDAQNDCKKAIELDDSNAKAYYLLGKAYSGAGEFGRGVKSLEKSLEKSQTKAPNAAFQDDVLQQLRRAKKAKWLQLQAVQAQRHNRVKSFFAGMLETSRQSNLRASSTNEEQTRVHEEHDLVMAHMMELIESSANLNQQSEIPEYFLCPIGMDIMLDPVTTPNGVSYERKWIEQHLSVQQIDPLTREKLVKSQLRPNVALRQAIEDYLHKHPWAYEE</sequence>
<dbReference type="SUPFAM" id="SSF48452">
    <property type="entry name" value="TPR-like"/>
    <property type="match status" value="1"/>
</dbReference>
<protein>
    <recommendedName>
        <fullName evidence="7">E3 ubiquitin-protein ligase CHIP</fullName>
        <ecNumber evidence="2">2.3.2.27</ecNumber>
    </recommendedName>
    <alternativeName>
        <fullName evidence="8">RING-type E3 ubiquitin transferase CHIP</fullName>
    </alternativeName>
</protein>
<keyword evidence="12" id="KW-1185">Reference proteome</keyword>
<dbReference type="EC" id="2.3.2.27" evidence="2"/>
<dbReference type="SMART" id="SM00504">
    <property type="entry name" value="Ubox"/>
    <property type="match status" value="1"/>
</dbReference>
<feature type="domain" description="U-box" evidence="10">
    <location>
        <begin position="195"/>
        <end position="268"/>
    </location>
</feature>
<dbReference type="Proteomes" id="UP000243217">
    <property type="component" value="Unassembled WGS sequence"/>
</dbReference>
<proteinExistence type="predicted"/>
<dbReference type="InterPro" id="IPR019734">
    <property type="entry name" value="TPR_rpt"/>
</dbReference>
<dbReference type="STRING" id="74557.A0A1W0AAT6"/>
<evidence type="ECO:0000256" key="2">
    <source>
        <dbReference type="ARBA" id="ARBA00012483"/>
    </source>
</evidence>